<evidence type="ECO:0000256" key="4">
    <source>
        <dbReference type="ARBA" id="ARBA00022989"/>
    </source>
</evidence>
<dbReference type="GO" id="GO:0016020">
    <property type="term" value="C:membrane"/>
    <property type="evidence" value="ECO:0007669"/>
    <property type="project" value="UniProtKB-SubCell"/>
</dbReference>
<feature type="transmembrane region" description="Helical" evidence="7">
    <location>
        <begin position="148"/>
        <end position="166"/>
    </location>
</feature>
<evidence type="ECO:0000256" key="7">
    <source>
        <dbReference type="SAM" id="Phobius"/>
    </source>
</evidence>
<dbReference type="PANTHER" id="PTHR45649:SF9">
    <property type="entry name" value="AMINO-ACID PERMEASE 2"/>
    <property type="match status" value="1"/>
</dbReference>
<keyword evidence="4 7" id="KW-1133">Transmembrane helix</keyword>
<feature type="transmembrane region" description="Helical" evidence="7">
    <location>
        <begin position="394"/>
        <end position="413"/>
    </location>
</feature>
<evidence type="ECO:0000256" key="5">
    <source>
        <dbReference type="ARBA" id="ARBA00023136"/>
    </source>
</evidence>
<feature type="transmembrane region" description="Helical" evidence="7">
    <location>
        <begin position="49"/>
        <end position="69"/>
    </location>
</feature>
<feature type="transmembrane region" description="Helical" evidence="7">
    <location>
        <begin position="343"/>
        <end position="373"/>
    </location>
</feature>
<feature type="transmembrane region" description="Helical" evidence="7">
    <location>
        <begin position="425"/>
        <end position="443"/>
    </location>
</feature>
<evidence type="ECO:0000256" key="6">
    <source>
        <dbReference type="SAM" id="MobiDB-lite"/>
    </source>
</evidence>
<evidence type="ECO:0008006" key="10">
    <source>
        <dbReference type="Google" id="ProtNLM"/>
    </source>
</evidence>
<organism evidence="8 9">
    <name type="scientific">Cutaneotrichosporon spelunceum</name>
    <dbReference type="NCBI Taxonomy" id="1672016"/>
    <lineage>
        <taxon>Eukaryota</taxon>
        <taxon>Fungi</taxon>
        <taxon>Dikarya</taxon>
        <taxon>Basidiomycota</taxon>
        <taxon>Agaricomycotina</taxon>
        <taxon>Tremellomycetes</taxon>
        <taxon>Trichosporonales</taxon>
        <taxon>Trichosporonaceae</taxon>
        <taxon>Cutaneotrichosporon</taxon>
    </lineage>
</organism>
<dbReference type="AlphaFoldDB" id="A0AAD3TY21"/>
<dbReference type="EMBL" id="BTCM01000007">
    <property type="protein sequence ID" value="GMK58997.1"/>
    <property type="molecule type" value="Genomic_DNA"/>
</dbReference>
<dbReference type="GO" id="GO:0022857">
    <property type="term" value="F:transmembrane transporter activity"/>
    <property type="evidence" value="ECO:0007669"/>
    <property type="project" value="InterPro"/>
</dbReference>
<keyword evidence="2" id="KW-0813">Transport</keyword>
<dbReference type="Proteomes" id="UP001222932">
    <property type="component" value="Unassembled WGS sequence"/>
</dbReference>
<reference evidence="8" key="2">
    <citation type="submission" date="2023-06" db="EMBL/GenBank/DDBJ databases">
        <authorList>
            <person name="Kobayashi Y."/>
            <person name="Kayamori A."/>
            <person name="Aoki K."/>
            <person name="Shiwa Y."/>
            <person name="Fujita N."/>
            <person name="Sugita T."/>
            <person name="Iwasaki W."/>
            <person name="Tanaka N."/>
            <person name="Takashima M."/>
        </authorList>
    </citation>
    <scope>NUCLEOTIDE SEQUENCE</scope>
    <source>
        <strain evidence="8">HIS016</strain>
    </source>
</reference>
<evidence type="ECO:0000313" key="8">
    <source>
        <dbReference type="EMBL" id="GMK58997.1"/>
    </source>
</evidence>
<feature type="transmembrane region" description="Helical" evidence="7">
    <location>
        <begin position="464"/>
        <end position="482"/>
    </location>
</feature>
<feature type="region of interest" description="Disordered" evidence="6">
    <location>
        <begin position="560"/>
        <end position="637"/>
    </location>
</feature>
<feature type="region of interest" description="Disordered" evidence="6">
    <location>
        <begin position="728"/>
        <end position="777"/>
    </location>
</feature>
<feature type="transmembrane region" description="Helical" evidence="7">
    <location>
        <begin position="502"/>
        <end position="521"/>
    </location>
</feature>
<name>A0AAD3TY21_9TREE</name>
<evidence type="ECO:0000256" key="2">
    <source>
        <dbReference type="ARBA" id="ARBA00022448"/>
    </source>
</evidence>
<feature type="transmembrane region" description="Helical" evidence="7">
    <location>
        <begin position="178"/>
        <end position="198"/>
    </location>
</feature>
<dbReference type="Gene3D" id="1.20.1740.10">
    <property type="entry name" value="Amino acid/polyamine transporter I"/>
    <property type="match status" value="1"/>
</dbReference>
<keyword evidence="3 7" id="KW-0812">Transmembrane</keyword>
<dbReference type="Pfam" id="PF13520">
    <property type="entry name" value="AA_permease_2"/>
    <property type="match status" value="1"/>
</dbReference>
<feature type="transmembrane region" description="Helical" evidence="7">
    <location>
        <begin position="81"/>
        <end position="102"/>
    </location>
</feature>
<feature type="compositionally biased region" description="Polar residues" evidence="6">
    <location>
        <begin position="592"/>
        <end position="628"/>
    </location>
</feature>
<evidence type="ECO:0000256" key="1">
    <source>
        <dbReference type="ARBA" id="ARBA00004141"/>
    </source>
</evidence>
<keyword evidence="5 7" id="KW-0472">Membrane</keyword>
<dbReference type="InterPro" id="IPR002293">
    <property type="entry name" value="AA/rel_permease1"/>
</dbReference>
<comment type="caution">
    <text evidence="8">The sequence shown here is derived from an EMBL/GenBank/DDBJ whole genome shotgun (WGS) entry which is preliminary data.</text>
</comment>
<accession>A0AAD3TY21</accession>
<reference evidence="8" key="1">
    <citation type="journal article" date="2023" name="BMC Genomics">
        <title>Chromosome-level genome assemblies of Cutaneotrichosporon spp. (Trichosporonales, Basidiomycota) reveal imbalanced evolution between nucleotide sequences and chromosome synteny.</title>
        <authorList>
            <person name="Kobayashi Y."/>
            <person name="Kayamori A."/>
            <person name="Aoki K."/>
            <person name="Shiwa Y."/>
            <person name="Matsutani M."/>
            <person name="Fujita N."/>
            <person name="Sugita T."/>
            <person name="Iwasaki W."/>
            <person name="Tanaka N."/>
            <person name="Takashima M."/>
        </authorList>
    </citation>
    <scope>NUCLEOTIDE SEQUENCE</scope>
    <source>
        <strain evidence="8">HIS016</strain>
    </source>
</reference>
<proteinExistence type="predicted"/>
<feature type="transmembrane region" description="Helical" evidence="7">
    <location>
        <begin position="204"/>
        <end position="225"/>
    </location>
</feature>
<evidence type="ECO:0000256" key="3">
    <source>
        <dbReference type="ARBA" id="ARBA00022692"/>
    </source>
</evidence>
<evidence type="ECO:0000313" key="9">
    <source>
        <dbReference type="Proteomes" id="UP001222932"/>
    </source>
</evidence>
<dbReference type="PANTHER" id="PTHR45649">
    <property type="entry name" value="AMINO-ACID PERMEASE BAT1"/>
    <property type="match status" value="1"/>
</dbReference>
<protein>
    <recommendedName>
        <fullName evidence="10">Amino acid transporter</fullName>
    </recommendedName>
</protein>
<feature type="compositionally biased region" description="Basic and acidic residues" evidence="6">
    <location>
        <begin position="728"/>
        <end position="740"/>
    </location>
</feature>
<sequence>MSDFKDKEDDSFELSTQATVDEQPIPATRLSDDERLRMLGYDSVLGRPFNFWGSAGISCCYNPVLFEFVAYSNMYAYRAPLLFLIGYPCLVVLHLCLIGPFAEFVSTYPVAGGMATWAWQAARHGIRGERQWSWVVASTTLAMHLARIITQLYFEAGTVIMLYFGLSEKLRGATEALWAEPVLQLLLIALAAIVSLTRVGRNQYFWAIAGVYNIVMGLVWLGFLAHMAVAIKNDPVLKAQVTPNNWGFPTSSEWTHSFARMIFVGLPLRVTAMDASVHMAEETKSPSRTVPRVLLLTSLVHYTIIYVLVAMQITIVVPLTQNMFLDNPFISSDIVLKMSKAEFAVATAFMAIPNAIQIISATIVTSRFIFALARDRALPFSTLFEKTDKHKQPWVAVVTVLLSLCLSTIGWVLPSSWYPSLLTSISFYLINIPYGVPLMLYVLSHLDLRLVGRPEFSLGRFSRPLCYISIVWLSISFIQGCFPLNELNMGGPIVPDVLELPFLPIFTGCLAVVIVASWYLYGKRHYIGPIRALTIWATGTDVDPHNVASNPRGRAIKAYIERKTGRKGSSAAATPRPTVRPPRTPEAPKFSLTKSGTLQRLFSRSPSSSGNKMPSPLSSQGATHQHNGPSVLPESDVLPPESKAVTVHSVVPESGLFPETRHQAATLAAIPESDLFNDQQEYQTVSVIPESDLFNDSGYDTASVLPESAILPGSDAGVLLQRVAFGPERDRYPECDDRETTSAAQEESQIFPAPPRRTSQPGQVRSPPPPWRGTQMI</sequence>
<keyword evidence="9" id="KW-1185">Reference proteome</keyword>
<comment type="subcellular location">
    <subcellularLocation>
        <location evidence="1">Membrane</location>
        <topology evidence="1">Multi-pass membrane protein</topology>
    </subcellularLocation>
</comment>
<feature type="transmembrane region" description="Helical" evidence="7">
    <location>
        <begin position="293"/>
        <end position="319"/>
    </location>
</feature>
<gene>
    <name evidence="8" type="ORF">CspeluHIS016_0700120</name>
</gene>